<dbReference type="Pfam" id="PF06881">
    <property type="entry name" value="Elongin_A"/>
    <property type="match status" value="1"/>
</dbReference>
<sequence length="520" mass="56031">MPPRVDVTDIGNMPYPTVRNILLQVNNAKQLRQLEENSPQLEGEDVECWTRLIKKDFPVLAKKHNFEPKNPASWYLIYAKYERLEAEQKREAEAKLKAAFAGLKKEKAENVSHIVASRKLPRPPKDGRGIPGGARRTGTGGRRPDDGDLRFTSGTRTKTTTGKGILRKAYREAREISARNRLATPTGLLPVRQGQIASAPKAMVEEARIKAQPAIRGGASGTSSGNRRPSTSGASTLLEQKRARELEEREARLRQLKNAKKGDTTKTTFVSDSDLEDEGDDGYSGARGRAQEQDNDDDDDDDPYNSNGLGGGLDVDELEDLFDEKPGSSSKPATSKTGTSTGRKLSLTPAKQSAARPAASTATSPASSVQRPIIPVVSKRRGILCNAHGSTRTDLKPVPRPRSRSNSTSASASTTTSKAASPSKPTSATATTASRQQPPKKLAYSPPVEKKQQSQQYPSPTKQSPPVASTTTASSASPELKPQASGSASAPAPAAPTPTMARKRKPVDVFMKPKPKMQKR</sequence>
<dbReference type="GO" id="GO:0070449">
    <property type="term" value="C:elongin complex"/>
    <property type="evidence" value="ECO:0007669"/>
    <property type="project" value="InterPro"/>
</dbReference>
<evidence type="ECO:0008006" key="4">
    <source>
        <dbReference type="Google" id="ProtNLM"/>
    </source>
</evidence>
<dbReference type="Gene3D" id="6.10.250.3180">
    <property type="match status" value="1"/>
</dbReference>
<proteinExistence type="predicted"/>
<dbReference type="Proteomes" id="UP001320420">
    <property type="component" value="Unassembled WGS sequence"/>
</dbReference>
<accession>A0AAN9UWJ7</accession>
<evidence type="ECO:0000256" key="1">
    <source>
        <dbReference type="SAM" id="MobiDB-lite"/>
    </source>
</evidence>
<feature type="compositionally biased region" description="Polar residues" evidence="1">
    <location>
        <begin position="221"/>
        <end position="235"/>
    </location>
</feature>
<keyword evidence="3" id="KW-1185">Reference proteome</keyword>
<feature type="compositionally biased region" description="Low complexity" evidence="1">
    <location>
        <begin position="464"/>
        <end position="492"/>
    </location>
</feature>
<evidence type="ECO:0000313" key="3">
    <source>
        <dbReference type="Proteomes" id="UP001320420"/>
    </source>
</evidence>
<dbReference type="GO" id="GO:0006368">
    <property type="term" value="P:transcription elongation by RNA polymerase II"/>
    <property type="evidence" value="ECO:0007669"/>
    <property type="project" value="InterPro"/>
</dbReference>
<comment type="caution">
    <text evidence="2">The sequence shown here is derived from an EMBL/GenBank/DDBJ whole genome shotgun (WGS) entry which is preliminary data.</text>
</comment>
<reference evidence="2 3" key="1">
    <citation type="submission" date="2024-02" db="EMBL/GenBank/DDBJ databases">
        <title>De novo assembly and annotation of 12 fungi associated with fruit tree decline syndrome in Ontario, Canada.</title>
        <authorList>
            <person name="Sulman M."/>
            <person name="Ellouze W."/>
            <person name="Ilyukhin E."/>
        </authorList>
    </citation>
    <scope>NUCLEOTIDE SEQUENCE [LARGE SCALE GENOMIC DNA]</scope>
    <source>
        <strain evidence="2 3">M11/M66-122</strain>
    </source>
</reference>
<feature type="compositionally biased region" description="Low complexity" evidence="1">
    <location>
        <begin position="348"/>
        <end position="368"/>
    </location>
</feature>
<protein>
    <recommendedName>
        <fullName evidence="4">Elongin-A</fullName>
    </recommendedName>
</protein>
<feature type="compositionally biased region" description="Polar residues" evidence="1">
    <location>
        <begin position="453"/>
        <end position="462"/>
    </location>
</feature>
<feature type="region of interest" description="Disordered" evidence="1">
    <location>
        <begin position="211"/>
        <end position="520"/>
    </location>
</feature>
<name>A0AAN9UWJ7_9PEZI</name>
<dbReference type="AlphaFoldDB" id="A0AAN9UWJ7"/>
<dbReference type="EMBL" id="JAKJXP020000005">
    <property type="protein sequence ID" value="KAK7756864.1"/>
    <property type="molecule type" value="Genomic_DNA"/>
</dbReference>
<evidence type="ECO:0000313" key="2">
    <source>
        <dbReference type="EMBL" id="KAK7756864.1"/>
    </source>
</evidence>
<feature type="region of interest" description="Disordered" evidence="1">
    <location>
        <begin position="119"/>
        <end position="163"/>
    </location>
</feature>
<feature type="compositionally biased region" description="Basic and acidic residues" evidence="1">
    <location>
        <begin position="239"/>
        <end position="253"/>
    </location>
</feature>
<organism evidence="2 3">
    <name type="scientific">Diatrype stigma</name>
    <dbReference type="NCBI Taxonomy" id="117547"/>
    <lineage>
        <taxon>Eukaryota</taxon>
        <taxon>Fungi</taxon>
        <taxon>Dikarya</taxon>
        <taxon>Ascomycota</taxon>
        <taxon>Pezizomycotina</taxon>
        <taxon>Sordariomycetes</taxon>
        <taxon>Xylariomycetidae</taxon>
        <taxon>Xylariales</taxon>
        <taxon>Diatrypaceae</taxon>
        <taxon>Diatrype</taxon>
    </lineage>
</organism>
<feature type="compositionally biased region" description="Low complexity" evidence="1">
    <location>
        <begin position="404"/>
        <end position="435"/>
    </location>
</feature>
<dbReference type="InterPro" id="IPR010684">
    <property type="entry name" value="RNA_pol_II_trans_fac_SIII_A"/>
</dbReference>
<feature type="compositionally biased region" description="Polar residues" evidence="1">
    <location>
        <begin position="327"/>
        <end position="343"/>
    </location>
</feature>
<feature type="compositionally biased region" description="Low complexity" evidence="1">
    <location>
        <begin position="150"/>
        <end position="163"/>
    </location>
</feature>
<feature type="compositionally biased region" description="Acidic residues" evidence="1">
    <location>
        <begin position="293"/>
        <end position="303"/>
    </location>
</feature>
<gene>
    <name evidence="2" type="ORF">SLS62_001309</name>
</gene>